<comment type="subcellular location">
    <subcellularLocation>
        <location evidence="1 12">Cytoplasm</location>
    </subcellularLocation>
</comment>
<dbReference type="HAMAP" id="MF_00041">
    <property type="entry name" value="Cys_tRNA_synth"/>
    <property type="match status" value="1"/>
</dbReference>
<comment type="cofactor">
    <cofactor evidence="12">
        <name>Zn(2+)</name>
        <dbReference type="ChEBI" id="CHEBI:29105"/>
    </cofactor>
    <text evidence="12">Binds 1 zinc ion per subunit.</text>
</comment>
<dbReference type="InterPro" id="IPR015803">
    <property type="entry name" value="Cys-tRNA-ligase"/>
</dbReference>
<proteinExistence type="inferred from homology"/>
<reference evidence="14 15" key="1">
    <citation type="submission" date="2017-09" db="EMBL/GenBank/DDBJ databases">
        <title>Depth-based differentiation of microbial function through sediment-hosted aquifers and enrichment of novel symbionts in the deep terrestrial subsurface.</title>
        <authorList>
            <person name="Probst A.J."/>
            <person name="Ladd B."/>
            <person name="Jarett J.K."/>
            <person name="Geller-Mcgrath D.E."/>
            <person name="Sieber C.M."/>
            <person name="Emerson J.B."/>
            <person name="Anantharaman K."/>
            <person name="Thomas B.C."/>
            <person name="Malmstrom R."/>
            <person name="Stieglmeier M."/>
            <person name="Klingl A."/>
            <person name="Woyke T."/>
            <person name="Ryan C.M."/>
            <person name="Banfield J.F."/>
        </authorList>
    </citation>
    <scope>NUCLEOTIDE SEQUENCE [LARGE SCALE GENOMIC DNA]</scope>
    <source>
        <strain evidence="14">CG22_combo_CG10-13_8_21_14_all_47_17</strain>
    </source>
</reference>
<dbReference type="SMART" id="SM00840">
    <property type="entry name" value="DALR_2"/>
    <property type="match status" value="1"/>
</dbReference>
<comment type="catalytic activity">
    <reaction evidence="12">
        <text>tRNA(Cys) + L-cysteine + ATP = L-cysteinyl-tRNA(Cys) + AMP + diphosphate</text>
        <dbReference type="Rhea" id="RHEA:17773"/>
        <dbReference type="Rhea" id="RHEA-COMP:9661"/>
        <dbReference type="Rhea" id="RHEA-COMP:9679"/>
        <dbReference type="ChEBI" id="CHEBI:30616"/>
        <dbReference type="ChEBI" id="CHEBI:33019"/>
        <dbReference type="ChEBI" id="CHEBI:35235"/>
        <dbReference type="ChEBI" id="CHEBI:78442"/>
        <dbReference type="ChEBI" id="CHEBI:78517"/>
        <dbReference type="ChEBI" id="CHEBI:456215"/>
        <dbReference type="EC" id="6.1.1.16"/>
    </reaction>
</comment>
<dbReference type="GO" id="GO:0005524">
    <property type="term" value="F:ATP binding"/>
    <property type="evidence" value="ECO:0007669"/>
    <property type="project" value="UniProtKB-UniRule"/>
</dbReference>
<dbReference type="InterPro" id="IPR024909">
    <property type="entry name" value="Cys-tRNA/MSH_ligase"/>
</dbReference>
<organism evidence="14 15">
    <name type="scientific">Candidatus Uhrbacteria bacterium CG22_combo_CG10-13_8_21_14_all_47_17</name>
    <dbReference type="NCBI Taxonomy" id="1975041"/>
    <lineage>
        <taxon>Bacteria</taxon>
        <taxon>Candidatus Uhriibacteriota</taxon>
    </lineage>
</organism>
<dbReference type="EMBL" id="PCSZ01000067">
    <property type="protein sequence ID" value="PIP60392.1"/>
    <property type="molecule type" value="Genomic_DNA"/>
</dbReference>
<evidence type="ECO:0000313" key="14">
    <source>
        <dbReference type="EMBL" id="PIP60392.1"/>
    </source>
</evidence>
<dbReference type="InterPro" id="IPR015273">
    <property type="entry name" value="Cys-tRNA-synt_Ia_DALR"/>
</dbReference>
<evidence type="ECO:0000256" key="6">
    <source>
        <dbReference type="ARBA" id="ARBA00022723"/>
    </source>
</evidence>
<dbReference type="Proteomes" id="UP000231581">
    <property type="component" value="Unassembled WGS sequence"/>
</dbReference>
<comment type="caution">
    <text evidence="14">The sequence shown here is derived from an EMBL/GenBank/DDBJ whole genome shotgun (WGS) entry which is preliminary data.</text>
</comment>
<keyword evidence="10 12" id="KW-0648">Protein biosynthesis</keyword>
<dbReference type="InterPro" id="IPR056411">
    <property type="entry name" value="CysS_C"/>
</dbReference>
<comment type="similarity">
    <text evidence="2 12">Belongs to the class-I aminoacyl-tRNA synthetase family.</text>
</comment>
<evidence type="ECO:0000256" key="5">
    <source>
        <dbReference type="ARBA" id="ARBA00022598"/>
    </source>
</evidence>
<dbReference type="GO" id="GO:0008270">
    <property type="term" value="F:zinc ion binding"/>
    <property type="evidence" value="ECO:0007669"/>
    <property type="project" value="UniProtKB-UniRule"/>
</dbReference>
<dbReference type="EC" id="6.1.1.16" evidence="12"/>
<dbReference type="InterPro" id="IPR009080">
    <property type="entry name" value="tRNAsynth_Ia_anticodon-bd"/>
</dbReference>
<feature type="binding site" evidence="12">
    <location>
        <position position="280"/>
    </location>
    <ligand>
        <name>ATP</name>
        <dbReference type="ChEBI" id="CHEBI:30616"/>
    </ligand>
</feature>
<dbReference type="GO" id="GO:0006423">
    <property type="term" value="P:cysteinyl-tRNA aminoacylation"/>
    <property type="evidence" value="ECO:0007669"/>
    <property type="project" value="UniProtKB-UniRule"/>
</dbReference>
<feature type="binding site" evidence="12">
    <location>
        <position position="220"/>
    </location>
    <ligand>
        <name>Zn(2+)</name>
        <dbReference type="ChEBI" id="CHEBI:29105"/>
    </ligand>
</feature>
<feature type="binding site" evidence="12">
    <location>
        <position position="249"/>
    </location>
    <ligand>
        <name>Zn(2+)</name>
        <dbReference type="ChEBI" id="CHEBI:29105"/>
    </ligand>
</feature>
<evidence type="ECO:0000256" key="2">
    <source>
        <dbReference type="ARBA" id="ARBA00005594"/>
    </source>
</evidence>
<dbReference type="AlphaFoldDB" id="A0A2H0BRU5"/>
<evidence type="ECO:0000256" key="12">
    <source>
        <dbReference type="HAMAP-Rule" id="MF_00041"/>
    </source>
</evidence>
<protein>
    <recommendedName>
        <fullName evidence="12">Cysteine--tRNA ligase</fullName>
        <ecNumber evidence="12">6.1.1.16</ecNumber>
    </recommendedName>
    <alternativeName>
        <fullName evidence="12">Cysteinyl-tRNA synthetase</fullName>
        <shortName evidence="12">CysRS</shortName>
    </alternativeName>
</protein>
<keyword evidence="5 12" id="KW-0436">Ligase</keyword>
<feature type="binding site" evidence="12">
    <location>
        <position position="245"/>
    </location>
    <ligand>
        <name>Zn(2+)</name>
        <dbReference type="ChEBI" id="CHEBI:29105"/>
    </ligand>
</feature>
<feature type="binding site" evidence="12">
    <location>
        <position position="27"/>
    </location>
    <ligand>
        <name>Zn(2+)</name>
        <dbReference type="ChEBI" id="CHEBI:29105"/>
    </ligand>
</feature>
<evidence type="ECO:0000256" key="4">
    <source>
        <dbReference type="ARBA" id="ARBA00022490"/>
    </source>
</evidence>
<keyword evidence="9 12" id="KW-0067">ATP-binding</keyword>
<evidence type="ECO:0000256" key="9">
    <source>
        <dbReference type="ARBA" id="ARBA00022840"/>
    </source>
</evidence>
<dbReference type="InterPro" id="IPR032678">
    <property type="entry name" value="tRNA-synt_1_cat_dom"/>
</dbReference>
<gene>
    <name evidence="12" type="primary">cysS</name>
    <name evidence="14" type="ORF">COX00_03600</name>
</gene>
<evidence type="ECO:0000259" key="13">
    <source>
        <dbReference type="SMART" id="SM00840"/>
    </source>
</evidence>
<keyword evidence="11 12" id="KW-0030">Aminoacyl-tRNA synthetase</keyword>
<comment type="caution">
    <text evidence="12">Lacks conserved residue(s) required for the propagation of feature annotation.</text>
</comment>
<dbReference type="SUPFAM" id="SSF52374">
    <property type="entry name" value="Nucleotidylyl transferase"/>
    <property type="match status" value="1"/>
</dbReference>
<evidence type="ECO:0000256" key="8">
    <source>
        <dbReference type="ARBA" id="ARBA00022833"/>
    </source>
</evidence>
<dbReference type="GO" id="GO:0004817">
    <property type="term" value="F:cysteine-tRNA ligase activity"/>
    <property type="evidence" value="ECO:0007669"/>
    <property type="project" value="UniProtKB-UniRule"/>
</dbReference>
<evidence type="ECO:0000256" key="10">
    <source>
        <dbReference type="ARBA" id="ARBA00022917"/>
    </source>
</evidence>
<dbReference type="Pfam" id="PF01406">
    <property type="entry name" value="tRNA-synt_1e"/>
    <property type="match status" value="1"/>
</dbReference>
<dbReference type="Gene3D" id="3.40.50.620">
    <property type="entry name" value="HUPs"/>
    <property type="match status" value="1"/>
</dbReference>
<feature type="short sequence motif" description="'KMSKS' region" evidence="12">
    <location>
        <begin position="277"/>
        <end position="281"/>
    </location>
</feature>
<dbReference type="GO" id="GO:0005829">
    <property type="term" value="C:cytosol"/>
    <property type="evidence" value="ECO:0007669"/>
    <property type="project" value="TreeGrafter"/>
</dbReference>
<evidence type="ECO:0000256" key="11">
    <source>
        <dbReference type="ARBA" id="ARBA00023146"/>
    </source>
</evidence>
<evidence type="ECO:0000256" key="7">
    <source>
        <dbReference type="ARBA" id="ARBA00022741"/>
    </source>
</evidence>
<keyword evidence="6 12" id="KW-0479">Metal-binding</keyword>
<dbReference type="SUPFAM" id="SSF47323">
    <property type="entry name" value="Anticodon-binding domain of a subclass of class I aminoacyl-tRNA synthetases"/>
    <property type="match status" value="1"/>
</dbReference>
<keyword evidence="8 12" id="KW-0862">Zinc</keyword>
<dbReference type="Gene3D" id="1.20.120.640">
    <property type="entry name" value="Anticodon-binding domain of a subclass of class I aminoacyl-tRNA synthetases"/>
    <property type="match status" value="1"/>
</dbReference>
<keyword evidence="4 12" id="KW-0963">Cytoplasm</keyword>
<dbReference type="InterPro" id="IPR014729">
    <property type="entry name" value="Rossmann-like_a/b/a_fold"/>
</dbReference>
<evidence type="ECO:0000256" key="1">
    <source>
        <dbReference type="ARBA" id="ARBA00004496"/>
    </source>
</evidence>
<keyword evidence="7 12" id="KW-0547">Nucleotide-binding</keyword>
<feature type="domain" description="Cysteinyl-tRNA synthetase class Ia DALR" evidence="13">
    <location>
        <begin position="351"/>
        <end position="401"/>
    </location>
</feature>
<dbReference type="PANTHER" id="PTHR10890">
    <property type="entry name" value="CYSTEINYL-TRNA SYNTHETASE"/>
    <property type="match status" value="1"/>
</dbReference>
<dbReference type="Pfam" id="PF23493">
    <property type="entry name" value="CysS_C"/>
    <property type="match status" value="1"/>
</dbReference>
<evidence type="ECO:0000313" key="15">
    <source>
        <dbReference type="Proteomes" id="UP000231581"/>
    </source>
</evidence>
<sequence>MKLWNTRTKSLEDFHPLHDKRVGFYACGPTVYNPATIGNLRSYVAEDILRRTLELLGYTVEHVMNITDVGHLVGDRDEGEDKVEREAAKRGTTAWDIAKEYEERFLRDIARLDIEKPNKLPRATDHIEEQIALVKTLEEKGFTYKISDGIYFDTSKFKTYGSFSGQKLEEKEEGARVAANPEKKHPSDFALWKFSPKEGKRQMEWESPWGVGFPGWHLECSAMSVEYLGQPFDIHAGGVDHIPVHHENEIAQSEAAYGKELAEYWMHVEFLLVDGRRMGKSEGNAYTLDDLIAKNFDPLAFRLYCLGTHYRSKMNFTWEGLEAAQHALKKLRQAARELEAPAIGCAEFEKTFAAALEDDLNVPKALAVVWELLGSDQPKSAKAEALLRMDRVLGLGLKEYIGQAIPVPDEITALAEEREQARKTKDWKRSDELRDQINAKGWSIEDGDEGYSLHVIEERHKFRGEES</sequence>
<comment type="subunit">
    <text evidence="3 12">Monomer.</text>
</comment>
<dbReference type="NCBIfam" id="TIGR00435">
    <property type="entry name" value="cysS"/>
    <property type="match status" value="1"/>
</dbReference>
<name>A0A2H0BRU5_9BACT</name>
<dbReference type="PANTHER" id="PTHR10890:SF3">
    <property type="entry name" value="CYSTEINE--TRNA LIGASE, CYTOPLASMIC"/>
    <property type="match status" value="1"/>
</dbReference>
<accession>A0A2H0BRU5</accession>
<evidence type="ECO:0000256" key="3">
    <source>
        <dbReference type="ARBA" id="ARBA00011245"/>
    </source>
</evidence>
<dbReference type="PRINTS" id="PR00983">
    <property type="entry name" value="TRNASYNTHCYS"/>
</dbReference>
<dbReference type="CDD" id="cd00672">
    <property type="entry name" value="CysRS_core"/>
    <property type="match status" value="1"/>
</dbReference>